<dbReference type="RefSeq" id="WP_162355937.1">
    <property type="nucleotide sequence ID" value="NZ_CP048209.1"/>
</dbReference>
<dbReference type="KEGG" id="plyc:GXP70_07845"/>
<keyword evidence="2" id="KW-1185">Reference proteome</keyword>
<reference evidence="1 2" key="1">
    <citation type="submission" date="2020-01" db="EMBL/GenBank/DDBJ databases">
        <title>Paenibacillus sp. nov., isolated from tomato rhizosphere.</title>
        <authorList>
            <person name="Weon H.-Y."/>
            <person name="Lee S.A."/>
        </authorList>
    </citation>
    <scope>NUCLEOTIDE SEQUENCE [LARGE SCALE GENOMIC DNA]</scope>
    <source>
        <strain evidence="1 2">12200R-189</strain>
    </source>
</reference>
<evidence type="ECO:0000313" key="2">
    <source>
        <dbReference type="Proteomes" id="UP000476064"/>
    </source>
</evidence>
<sequence>MNIIVFKAIQERHVIEFHYEGRKRVVEPFCYGISSAGHDILRGFQIRGLSQSGKLGWRLFRLDRMNFINSLDEHFEGIRKDYNPNDPDMTKIFNRIF</sequence>
<organism evidence="1 2">
    <name type="scientific">Paenibacillus lycopersici</name>
    <dbReference type="NCBI Taxonomy" id="2704462"/>
    <lineage>
        <taxon>Bacteria</taxon>
        <taxon>Bacillati</taxon>
        <taxon>Bacillota</taxon>
        <taxon>Bacilli</taxon>
        <taxon>Bacillales</taxon>
        <taxon>Paenibacillaceae</taxon>
        <taxon>Paenibacillus</taxon>
    </lineage>
</organism>
<dbReference type="PROSITE" id="PS52050">
    <property type="entry name" value="WYL"/>
    <property type="match status" value="1"/>
</dbReference>
<accession>A0A6C0FWM4</accession>
<dbReference type="Proteomes" id="UP000476064">
    <property type="component" value="Chromosome"/>
</dbReference>
<gene>
    <name evidence="1" type="ORF">GXP70_07845</name>
</gene>
<name>A0A6C0FWM4_9BACL</name>
<proteinExistence type="predicted"/>
<dbReference type="EMBL" id="CP048209">
    <property type="protein sequence ID" value="QHT59871.1"/>
    <property type="molecule type" value="Genomic_DNA"/>
</dbReference>
<dbReference type="AlphaFoldDB" id="A0A6C0FWM4"/>
<evidence type="ECO:0000313" key="1">
    <source>
        <dbReference type="EMBL" id="QHT59871.1"/>
    </source>
</evidence>
<protein>
    <submittedName>
        <fullName evidence="1">WYL domain-containing protein</fullName>
    </submittedName>
</protein>